<proteinExistence type="predicted"/>
<sequence>MGFAVLGTCRVTPGFPLYFYLSQNVQFPMVHGDAPDTYANKTMSDNDTKINNSPTAFFSVDAQNKRIQASKRDLHKNEHRSKPNYFTLLSAFYTASVWPLP</sequence>
<dbReference type="Proteomes" id="UP000887565">
    <property type="component" value="Unplaced"/>
</dbReference>
<reference evidence="2" key="1">
    <citation type="submission" date="2022-11" db="UniProtKB">
        <authorList>
            <consortium name="WormBaseParasite"/>
        </authorList>
    </citation>
    <scope>IDENTIFICATION</scope>
</reference>
<evidence type="ECO:0000313" key="2">
    <source>
        <dbReference type="WBParaSite" id="nRc.2.0.1.t14745-RA"/>
    </source>
</evidence>
<evidence type="ECO:0000313" key="1">
    <source>
        <dbReference type="Proteomes" id="UP000887565"/>
    </source>
</evidence>
<organism evidence="1 2">
    <name type="scientific">Romanomermis culicivorax</name>
    <name type="common">Nematode worm</name>
    <dbReference type="NCBI Taxonomy" id="13658"/>
    <lineage>
        <taxon>Eukaryota</taxon>
        <taxon>Metazoa</taxon>
        <taxon>Ecdysozoa</taxon>
        <taxon>Nematoda</taxon>
        <taxon>Enoplea</taxon>
        <taxon>Dorylaimia</taxon>
        <taxon>Mermithida</taxon>
        <taxon>Mermithoidea</taxon>
        <taxon>Mermithidae</taxon>
        <taxon>Romanomermis</taxon>
    </lineage>
</organism>
<protein>
    <submittedName>
        <fullName evidence="2">Uncharacterized protein</fullName>
    </submittedName>
</protein>
<accession>A0A915ILQ3</accession>
<dbReference type="WBParaSite" id="nRc.2.0.1.t14745-RA">
    <property type="protein sequence ID" value="nRc.2.0.1.t14745-RA"/>
    <property type="gene ID" value="nRc.2.0.1.g14745"/>
</dbReference>
<name>A0A915ILQ3_ROMCU</name>
<keyword evidence="1" id="KW-1185">Reference proteome</keyword>
<dbReference type="AlphaFoldDB" id="A0A915ILQ3"/>